<reference evidence="9 10" key="1">
    <citation type="journal article" date="2013" name="Virol. J.">
        <title>Whole genome sequencing and comparative genomic analyses of two Vibrio cholerae O139 Bengal-specific Podoviruses to other N4-like phages reveal extensive genetic diversity.</title>
        <authorList>
            <person name="Fouts D.E."/>
            <person name="Klumpp J."/>
            <person name="Bishop-Lilly K.A."/>
            <person name="Rajavel M."/>
            <person name="Willner K.M."/>
            <person name="Butani A."/>
            <person name="Henry M."/>
            <person name="Biswas B."/>
            <person name="Li M."/>
            <person name="Albert M.J."/>
            <person name="Loessner M.J."/>
            <person name="Calendar R."/>
            <person name="Sozhamannan S."/>
        </authorList>
    </citation>
    <scope>NUCLEOTIDE SEQUENCE [LARGE SCALE GENOMIC DNA]</scope>
</reference>
<name>R9R4P3_9CAUD</name>
<comment type="similarity">
    <text evidence="1">Belongs to the phage and mitochondrial RNA polymerase family.</text>
</comment>
<dbReference type="RefSeq" id="YP_008126775.1">
    <property type="nucleotide sequence ID" value="NC_021540.1"/>
</dbReference>
<dbReference type="PANTHER" id="PTHR10102:SF0">
    <property type="entry name" value="DNA-DIRECTED RNA POLYMERASE, MITOCHONDRIAL"/>
    <property type="match status" value="1"/>
</dbReference>
<dbReference type="Gene3D" id="1.10.287.280">
    <property type="match status" value="1"/>
</dbReference>
<evidence type="ECO:0000256" key="3">
    <source>
        <dbReference type="ARBA" id="ARBA00022478"/>
    </source>
</evidence>
<dbReference type="KEGG" id="vg:16194913"/>
<dbReference type="GO" id="GO:0006351">
    <property type="term" value="P:DNA-templated transcription"/>
    <property type="evidence" value="ECO:0007669"/>
    <property type="project" value="InterPro"/>
</dbReference>
<evidence type="ECO:0000259" key="8">
    <source>
        <dbReference type="Pfam" id="PF00940"/>
    </source>
</evidence>
<organism evidence="9 10">
    <name type="scientific">Vibrio phage JA-1</name>
    <dbReference type="NCBI Taxonomy" id="1283071"/>
    <lineage>
        <taxon>Viruses</taxon>
        <taxon>Duplodnaviria</taxon>
        <taxon>Heunggongvirae</taxon>
        <taxon>Uroviricota</taxon>
        <taxon>Caudoviricetes</taxon>
        <taxon>Schitoviridae</taxon>
        <taxon>Pacinivirus</taxon>
        <taxon>Pacinivirus VCO139</taxon>
    </lineage>
</organism>
<dbReference type="InterPro" id="IPR046950">
    <property type="entry name" value="DNA-dir_Rpol_C_phage-type"/>
</dbReference>
<evidence type="ECO:0000256" key="4">
    <source>
        <dbReference type="ARBA" id="ARBA00022679"/>
    </source>
</evidence>
<dbReference type="GeneID" id="16194913"/>
<evidence type="ECO:0000256" key="7">
    <source>
        <dbReference type="ARBA" id="ARBA00048552"/>
    </source>
</evidence>
<dbReference type="Pfam" id="PF00940">
    <property type="entry name" value="RNA_pol"/>
    <property type="match status" value="1"/>
</dbReference>
<evidence type="ECO:0000313" key="9">
    <source>
        <dbReference type="EMBL" id="AGI61766.1"/>
    </source>
</evidence>
<dbReference type="OrthoDB" id="2532at10239"/>
<dbReference type="InterPro" id="IPR002092">
    <property type="entry name" value="DNA-dir_Rpol_phage-type"/>
</dbReference>
<evidence type="ECO:0000256" key="6">
    <source>
        <dbReference type="ARBA" id="ARBA00023163"/>
    </source>
</evidence>
<keyword evidence="5" id="KW-0548">Nucleotidyltransferase</keyword>
<accession>R9R4P3</accession>
<dbReference type="GO" id="GO:0000428">
    <property type="term" value="C:DNA-directed RNA polymerase complex"/>
    <property type="evidence" value="ECO:0007669"/>
    <property type="project" value="UniProtKB-KW"/>
</dbReference>
<dbReference type="PROSITE" id="PS00900">
    <property type="entry name" value="RNA_POL_PHAGE_1"/>
    <property type="match status" value="1"/>
</dbReference>
<dbReference type="GO" id="GO:0001018">
    <property type="term" value="F:mitochondrial promoter sequence-specific DNA binding"/>
    <property type="evidence" value="ECO:0007669"/>
    <property type="project" value="TreeGrafter"/>
</dbReference>
<feature type="domain" description="DNA-directed RNA polymerase C-terminal" evidence="8">
    <location>
        <begin position="7"/>
        <end position="154"/>
    </location>
</feature>
<keyword evidence="4" id="KW-0808">Transferase</keyword>
<dbReference type="PANTHER" id="PTHR10102">
    <property type="entry name" value="DNA-DIRECTED RNA POLYMERASE, MITOCHONDRIAL"/>
    <property type="match status" value="1"/>
</dbReference>
<gene>
    <name evidence="9" type="ORF">JA1_0012</name>
</gene>
<keyword evidence="3 9" id="KW-0240">DNA-directed RNA polymerase</keyword>
<dbReference type="SUPFAM" id="SSF56672">
    <property type="entry name" value="DNA/RNA polymerases"/>
    <property type="match status" value="1"/>
</dbReference>
<evidence type="ECO:0000313" key="10">
    <source>
        <dbReference type="Proteomes" id="UP000014320"/>
    </source>
</evidence>
<sequence>MNKYTPIQYIMIQIANSFGKDKLLFEERIEWVKTNGKKLRTLADEADDKAQYIRAVLELERVLNGQKFTNLPIGLDATASGLQILSILSGCVTTGSQVGLVIPNKRCDVYTALGNHMNEYLPEDKQIVLSGTPREGQFTRSDLKQPLMTHFYFSKEQPKKVFGDNTVELIAFYKAVEQMAPGANALMHDIYGAMRKEATEYKWTLPDGHTAFTRVFVEKDFKVELEELKNRSGNSSTFTHRMNVNAPNERDVALVANVVHSVDGFLVREMQGRMNHNKKQLLKVLGVTAGCKVTIRDEMVSIYEAEHLLNGKTQYTDNTLGLLREVIESVIENPVAPMTSVHDQFNTVAPFCNQMRQYYIDICAQMTESNMIQNILRELYFNPNLRYVKEGKHLELAKAIRNSNYSIC</sequence>
<proteinExistence type="inferred from homology"/>
<evidence type="ECO:0000256" key="1">
    <source>
        <dbReference type="ARBA" id="ARBA00009493"/>
    </source>
</evidence>
<dbReference type="GO" id="GO:0003899">
    <property type="term" value="F:DNA-directed RNA polymerase activity"/>
    <property type="evidence" value="ECO:0007669"/>
    <property type="project" value="UniProtKB-EC"/>
</dbReference>
<protein>
    <recommendedName>
        <fullName evidence="2">DNA-directed RNA polymerase</fullName>
        <ecNumber evidence="2">2.7.7.6</ecNumber>
    </recommendedName>
</protein>
<dbReference type="EMBL" id="KC438282">
    <property type="protein sequence ID" value="AGI61766.1"/>
    <property type="molecule type" value="Genomic_DNA"/>
</dbReference>
<keyword evidence="6" id="KW-0804">Transcription</keyword>
<evidence type="ECO:0000256" key="2">
    <source>
        <dbReference type="ARBA" id="ARBA00012418"/>
    </source>
</evidence>
<evidence type="ECO:0000256" key="5">
    <source>
        <dbReference type="ARBA" id="ARBA00022695"/>
    </source>
</evidence>
<dbReference type="InterPro" id="IPR043502">
    <property type="entry name" value="DNA/RNA_pol_sf"/>
</dbReference>
<comment type="catalytic activity">
    <reaction evidence="7">
        <text>RNA(n) + a ribonucleoside 5'-triphosphate = RNA(n+1) + diphosphate</text>
        <dbReference type="Rhea" id="RHEA:21248"/>
        <dbReference type="Rhea" id="RHEA-COMP:14527"/>
        <dbReference type="Rhea" id="RHEA-COMP:17342"/>
        <dbReference type="ChEBI" id="CHEBI:33019"/>
        <dbReference type="ChEBI" id="CHEBI:61557"/>
        <dbReference type="ChEBI" id="CHEBI:140395"/>
        <dbReference type="EC" id="2.7.7.6"/>
    </reaction>
</comment>
<dbReference type="EC" id="2.7.7.6" evidence="2"/>
<dbReference type="Proteomes" id="UP000014320">
    <property type="component" value="Segment"/>
</dbReference>